<feature type="domain" description="Pseudouridine synthase RsuA/RluA-like" evidence="4">
    <location>
        <begin position="11"/>
        <end position="171"/>
    </location>
</feature>
<evidence type="ECO:0000256" key="3">
    <source>
        <dbReference type="ARBA" id="ARBA00033164"/>
    </source>
</evidence>
<evidence type="ECO:0000256" key="2">
    <source>
        <dbReference type="ARBA" id="ARBA00031870"/>
    </source>
</evidence>
<dbReference type="Pfam" id="PF00849">
    <property type="entry name" value="PseudoU_synth_2"/>
    <property type="match status" value="1"/>
</dbReference>
<dbReference type="InterPro" id="IPR050188">
    <property type="entry name" value="RluA_PseudoU_synthase"/>
</dbReference>
<dbReference type="GO" id="GO:0140098">
    <property type="term" value="F:catalytic activity, acting on RNA"/>
    <property type="evidence" value="ECO:0007669"/>
    <property type="project" value="UniProtKB-ARBA"/>
</dbReference>
<dbReference type="SUPFAM" id="SSF55120">
    <property type="entry name" value="Pseudouridine synthase"/>
    <property type="match status" value="1"/>
</dbReference>
<organism evidence="5 6">
    <name type="scientific">Natranaerovirga pectinivora</name>
    <dbReference type="NCBI Taxonomy" id="682400"/>
    <lineage>
        <taxon>Bacteria</taxon>
        <taxon>Bacillati</taxon>
        <taxon>Bacillota</taxon>
        <taxon>Clostridia</taxon>
        <taxon>Lachnospirales</taxon>
        <taxon>Natranaerovirgaceae</taxon>
        <taxon>Natranaerovirga</taxon>
    </lineage>
</organism>
<dbReference type="EMBL" id="SMAL01000010">
    <property type="protein sequence ID" value="TCT13000.1"/>
    <property type="molecule type" value="Genomic_DNA"/>
</dbReference>
<reference evidence="5 6" key="1">
    <citation type="submission" date="2019-03" db="EMBL/GenBank/DDBJ databases">
        <title>Genomic Encyclopedia of Type Strains, Phase IV (KMG-IV): sequencing the most valuable type-strain genomes for metagenomic binning, comparative biology and taxonomic classification.</title>
        <authorList>
            <person name="Goeker M."/>
        </authorList>
    </citation>
    <scope>NUCLEOTIDE SEQUENCE [LARGE SCALE GENOMIC DNA]</scope>
    <source>
        <strain evidence="5 6">DSM 24629</strain>
    </source>
</reference>
<proteinExistence type="predicted"/>
<dbReference type="GO" id="GO:0006396">
    <property type="term" value="P:RNA processing"/>
    <property type="evidence" value="ECO:0007669"/>
    <property type="project" value="UniProtKB-ARBA"/>
</dbReference>
<protein>
    <recommendedName>
        <fullName evidence="2">RNA pseudouridylate synthase</fullName>
    </recommendedName>
    <alternativeName>
        <fullName evidence="3">RNA-uridine isomerase</fullName>
    </alternativeName>
</protein>
<dbReference type="GO" id="GO:0003723">
    <property type="term" value="F:RNA binding"/>
    <property type="evidence" value="ECO:0007669"/>
    <property type="project" value="InterPro"/>
</dbReference>
<evidence type="ECO:0000313" key="6">
    <source>
        <dbReference type="Proteomes" id="UP000294902"/>
    </source>
</evidence>
<keyword evidence="6" id="KW-1185">Reference proteome</keyword>
<dbReference type="InterPro" id="IPR006145">
    <property type="entry name" value="PsdUridine_synth_RsuA/RluA"/>
</dbReference>
<dbReference type="OrthoDB" id="9773999at2"/>
<dbReference type="GO" id="GO:0001522">
    <property type="term" value="P:pseudouridine synthesis"/>
    <property type="evidence" value="ECO:0007669"/>
    <property type="project" value="InterPro"/>
</dbReference>
<dbReference type="Gene3D" id="3.30.2350.10">
    <property type="entry name" value="Pseudouridine synthase"/>
    <property type="match status" value="1"/>
</dbReference>
<comment type="caution">
    <text evidence="5">The sequence shown here is derived from an EMBL/GenBank/DDBJ whole genome shotgun (WGS) entry which is preliminary data.</text>
</comment>
<sequence length="231" mass="26749">MELNILFEDNHIIVVEKPPKVPSQQDKTNDLDLLTMIKEHIKKEHPQVKEPYIALIHRLDRPVGGVMVYGKTKFASGKLSEQIQKKQMTKKYIGVVCGIPKDKMGELKNHLVKISVKNYSKVVPNKQNNSKEAILEYKVIESCQDDKGILSLLEFNLITGRHHQIRVQTAHAGWPLWGDTKYNNEFKDNKEWTQVALWAKELSFNHPKTNKPLTFESMPTKEYPFNLFKNT</sequence>
<dbReference type="RefSeq" id="WP_132253610.1">
    <property type="nucleotide sequence ID" value="NZ_SMAL01000010.1"/>
</dbReference>
<comment type="catalytic activity">
    <reaction evidence="1">
        <text>a uridine in RNA = a pseudouridine in RNA</text>
        <dbReference type="Rhea" id="RHEA:48348"/>
        <dbReference type="Rhea" id="RHEA-COMP:12068"/>
        <dbReference type="Rhea" id="RHEA-COMP:12069"/>
        <dbReference type="ChEBI" id="CHEBI:65314"/>
        <dbReference type="ChEBI" id="CHEBI:65315"/>
    </reaction>
</comment>
<evidence type="ECO:0000256" key="1">
    <source>
        <dbReference type="ARBA" id="ARBA00000073"/>
    </source>
</evidence>
<name>A0A4R3MK26_9FIRM</name>
<dbReference type="CDD" id="cd02869">
    <property type="entry name" value="PseudoU_synth_RluA_like"/>
    <property type="match status" value="1"/>
</dbReference>
<accession>A0A4R3MK26</accession>
<dbReference type="InterPro" id="IPR020103">
    <property type="entry name" value="PsdUridine_synth_cat_dom_sf"/>
</dbReference>
<dbReference type="AlphaFoldDB" id="A0A4R3MK26"/>
<evidence type="ECO:0000313" key="5">
    <source>
        <dbReference type="EMBL" id="TCT13000.1"/>
    </source>
</evidence>
<gene>
    <name evidence="5" type="ORF">EDC18_11074</name>
</gene>
<dbReference type="Proteomes" id="UP000294902">
    <property type="component" value="Unassembled WGS sequence"/>
</dbReference>
<evidence type="ECO:0000259" key="4">
    <source>
        <dbReference type="Pfam" id="PF00849"/>
    </source>
</evidence>
<dbReference type="PANTHER" id="PTHR21600">
    <property type="entry name" value="MITOCHONDRIAL RNA PSEUDOURIDINE SYNTHASE"/>
    <property type="match status" value="1"/>
</dbReference>
<dbReference type="GO" id="GO:0009982">
    <property type="term" value="F:pseudouridine synthase activity"/>
    <property type="evidence" value="ECO:0007669"/>
    <property type="project" value="InterPro"/>
</dbReference>